<keyword evidence="5" id="KW-1185">Reference proteome</keyword>
<dbReference type="Pfam" id="PF13499">
    <property type="entry name" value="EF-hand_7"/>
    <property type="match status" value="2"/>
</dbReference>
<protein>
    <recommendedName>
        <fullName evidence="3">EF-hand domain-containing protein</fullName>
    </recommendedName>
</protein>
<keyword evidence="1" id="KW-0677">Repeat</keyword>
<accession>A0A830H7H3</accession>
<feature type="domain" description="EF-hand" evidence="3">
    <location>
        <begin position="238"/>
        <end position="273"/>
    </location>
</feature>
<evidence type="ECO:0000313" key="4">
    <source>
        <dbReference type="EMBL" id="GHP02542.1"/>
    </source>
</evidence>
<gene>
    <name evidence="4" type="ORF">PPROV_000129800</name>
</gene>
<keyword evidence="2" id="KW-0106">Calcium</keyword>
<evidence type="ECO:0000313" key="5">
    <source>
        <dbReference type="Proteomes" id="UP000660262"/>
    </source>
</evidence>
<dbReference type="EMBL" id="BNJQ01000003">
    <property type="protein sequence ID" value="GHP02542.1"/>
    <property type="molecule type" value="Genomic_DNA"/>
</dbReference>
<feature type="domain" description="EF-hand" evidence="3">
    <location>
        <begin position="58"/>
        <end position="93"/>
    </location>
</feature>
<dbReference type="CDD" id="cd00051">
    <property type="entry name" value="EFh"/>
    <property type="match status" value="2"/>
</dbReference>
<proteinExistence type="predicted"/>
<dbReference type="Proteomes" id="UP000660262">
    <property type="component" value="Unassembled WGS sequence"/>
</dbReference>
<dbReference type="PROSITE" id="PS00018">
    <property type="entry name" value="EF_HAND_1"/>
    <property type="match status" value="4"/>
</dbReference>
<dbReference type="PANTHER" id="PTHR23050">
    <property type="entry name" value="CALCIUM BINDING PROTEIN"/>
    <property type="match status" value="1"/>
</dbReference>
<dbReference type="InterPro" id="IPR002048">
    <property type="entry name" value="EF_hand_dom"/>
</dbReference>
<dbReference type="Gene3D" id="1.10.238.10">
    <property type="entry name" value="EF-hand"/>
    <property type="match status" value="2"/>
</dbReference>
<sequence length="327" mass="38009">MAQPTRHNNSVMDDLLDYEEIEKEADIKLAAEDRNLGRVNSESTRTRLIKKWEKLNPDQLRRIYEVFHNIDADSSGFITPAELEAALVGIGFDKKYAEELFYTIDYNHSGAISYREFMLCELITNPNAHVNRLLTELQRNFRSETTEKDYDVSIQKQLAQVKLEAVEARLLEESHLYNQHISDEEVKSLIEQGINPMDVVKELETHDARDEILQQIFLAMAKEKVRRKARKLGRTDNLDLRSVTRCFAFFDVDENGSITRDEFAKSMQMLGLRMNTETVDAMFSQWDSNHDGELDYIEFTNFINSVQSHDSWVATHTGWKFKRAGKK</sequence>
<reference evidence="4" key="1">
    <citation type="submission" date="2020-10" db="EMBL/GenBank/DDBJ databases">
        <title>Unveiling of a novel bifunctional photoreceptor, Dualchrome1, isolated from a cosmopolitan green alga.</title>
        <authorList>
            <person name="Suzuki S."/>
            <person name="Kawachi M."/>
        </authorList>
    </citation>
    <scope>NUCLEOTIDE SEQUENCE</scope>
    <source>
        <strain evidence="4">NIES 2893</strain>
    </source>
</reference>
<dbReference type="GO" id="GO:0005509">
    <property type="term" value="F:calcium ion binding"/>
    <property type="evidence" value="ECO:0007669"/>
    <property type="project" value="InterPro"/>
</dbReference>
<feature type="domain" description="EF-hand" evidence="3">
    <location>
        <begin position="274"/>
        <end position="309"/>
    </location>
</feature>
<organism evidence="4 5">
    <name type="scientific">Pycnococcus provasolii</name>
    <dbReference type="NCBI Taxonomy" id="41880"/>
    <lineage>
        <taxon>Eukaryota</taxon>
        <taxon>Viridiplantae</taxon>
        <taxon>Chlorophyta</taxon>
        <taxon>Pseudoscourfieldiophyceae</taxon>
        <taxon>Pseudoscourfieldiales</taxon>
        <taxon>Pycnococcaceae</taxon>
        <taxon>Pycnococcus</taxon>
    </lineage>
</organism>
<dbReference type="AlphaFoldDB" id="A0A830H7H3"/>
<dbReference type="InterPro" id="IPR018247">
    <property type="entry name" value="EF_Hand_1_Ca_BS"/>
</dbReference>
<dbReference type="SMART" id="SM00054">
    <property type="entry name" value="EFh"/>
    <property type="match status" value="4"/>
</dbReference>
<dbReference type="InterPro" id="IPR011992">
    <property type="entry name" value="EF-hand-dom_pair"/>
</dbReference>
<dbReference type="InterPro" id="IPR050145">
    <property type="entry name" value="Centrin_CML-like"/>
</dbReference>
<dbReference type="OrthoDB" id="26525at2759"/>
<dbReference type="PROSITE" id="PS50222">
    <property type="entry name" value="EF_HAND_2"/>
    <property type="match status" value="3"/>
</dbReference>
<dbReference type="SUPFAM" id="SSF47473">
    <property type="entry name" value="EF-hand"/>
    <property type="match status" value="1"/>
</dbReference>
<evidence type="ECO:0000256" key="1">
    <source>
        <dbReference type="ARBA" id="ARBA00022737"/>
    </source>
</evidence>
<comment type="caution">
    <text evidence="4">The sequence shown here is derived from an EMBL/GenBank/DDBJ whole genome shotgun (WGS) entry which is preliminary data.</text>
</comment>
<evidence type="ECO:0000259" key="3">
    <source>
        <dbReference type="PROSITE" id="PS50222"/>
    </source>
</evidence>
<evidence type="ECO:0000256" key="2">
    <source>
        <dbReference type="ARBA" id="ARBA00022837"/>
    </source>
</evidence>
<name>A0A830H7H3_9CHLO</name>